<keyword evidence="1" id="KW-0808">Transferase</keyword>
<feature type="domain" description="Glycosyltransferase subfamily 4-like N-terminal" evidence="3">
    <location>
        <begin position="30"/>
        <end position="209"/>
    </location>
</feature>
<organism evidence="4 5">
    <name type="scientific">Burkholderia stagnalis</name>
    <dbReference type="NCBI Taxonomy" id="1503054"/>
    <lineage>
        <taxon>Bacteria</taxon>
        <taxon>Pseudomonadati</taxon>
        <taxon>Pseudomonadota</taxon>
        <taxon>Betaproteobacteria</taxon>
        <taxon>Burkholderiales</taxon>
        <taxon>Burkholderiaceae</taxon>
        <taxon>Burkholderia</taxon>
        <taxon>Burkholderia cepacia complex</taxon>
    </lineage>
</organism>
<dbReference type="Pfam" id="PF13439">
    <property type="entry name" value="Glyco_transf_4"/>
    <property type="match status" value="1"/>
</dbReference>
<dbReference type="SUPFAM" id="SSF53756">
    <property type="entry name" value="UDP-Glycosyltransferase/glycogen phosphorylase"/>
    <property type="match status" value="1"/>
</dbReference>
<dbReference type="RefSeq" id="WP_124491521.1">
    <property type="nucleotide sequence ID" value="NZ_QTOI01000102.1"/>
</dbReference>
<dbReference type="CDD" id="cd03809">
    <property type="entry name" value="GT4_MtfB-like"/>
    <property type="match status" value="1"/>
</dbReference>
<keyword evidence="5" id="KW-1185">Reference proteome</keyword>
<evidence type="ECO:0000313" key="4">
    <source>
        <dbReference type="EMBL" id="RQY78309.1"/>
    </source>
</evidence>
<name>A0ABX9YCG1_9BURK</name>
<protein>
    <submittedName>
        <fullName evidence="4">Glycosyltransferase family 1 protein</fullName>
    </submittedName>
</protein>
<gene>
    <name evidence="4" type="ORF">DF017_36145</name>
</gene>
<dbReference type="Proteomes" id="UP000281098">
    <property type="component" value="Unassembled WGS sequence"/>
</dbReference>
<reference evidence="4 5" key="1">
    <citation type="submission" date="2018-08" db="EMBL/GenBank/DDBJ databases">
        <title>Comparative analysis of Burkholderia isolates from Puerto Rico.</title>
        <authorList>
            <person name="Hall C."/>
            <person name="Sahl J."/>
            <person name="Wagner D."/>
        </authorList>
    </citation>
    <scope>NUCLEOTIDE SEQUENCE [LARGE SCALE GENOMIC DNA]</scope>
    <source>
        <strain evidence="4 5">Bp8966</strain>
    </source>
</reference>
<sequence>MLIPISVDRYLCHDRMKLLFDLNSLRPPRSGVGYYTQHLLEGLRAQSDVEAIAGWVGSNAYEGSALDALTCDQTALRNASRIMSGPIASAVRAGRNVPGIYKARTLVRSLASARLRDNFARRGYLYHETNFIASRYRGPTVVTIHDLSHRRHPEFHPRVAVEYLDEGLPRTLRQAQVVIAVSRYTKQAIHELYGLPDEKVVAIHLGVESSFKPLDEMSCMSVLANLGLRYRGFVLSVCTLQPRKNLRRLVEAFGHLPADLRQAFPLVLIGAEGWMNSALMRAIEPLASAGQLITPGYVSRNDLACLFASAAVFAYPSLYEGFGLPVLEAMASGVPVLTSNVTSLPEVAGGAAWEVDPYSVDEIEHGLERLLDDNLLCGDLVTKGLCRAAEFTWPATVNKTCDVYRALTA</sequence>
<dbReference type="Pfam" id="PF00534">
    <property type="entry name" value="Glycos_transf_1"/>
    <property type="match status" value="1"/>
</dbReference>
<dbReference type="InterPro" id="IPR028098">
    <property type="entry name" value="Glyco_trans_4-like_N"/>
</dbReference>
<dbReference type="InterPro" id="IPR001296">
    <property type="entry name" value="Glyco_trans_1"/>
</dbReference>
<evidence type="ECO:0000313" key="5">
    <source>
        <dbReference type="Proteomes" id="UP000281098"/>
    </source>
</evidence>
<accession>A0ABX9YCG1</accession>
<proteinExistence type="predicted"/>
<evidence type="ECO:0000259" key="3">
    <source>
        <dbReference type="Pfam" id="PF13439"/>
    </source>
</evidence>
<comment type="caution">
    <text evidence="4">The sequence shown here is derived from an EMBL/GenBank/DDBJ whole genome shotgun (WGS) entry which is preliminary data.</text>
</comment>
<dbReference type="PANTHER" id="PTHR46401">
    <property type="entry name" value="GLYCOSYLTRANSFERASE WBBK-RELATED"/>
    <property type="match status" value="1"/>
</dbReference>
<feature type="domain" description="Glycosyl transferase family 1" evidence="2">
    <location>
        <begin position="233"/>
        <end position="378"/>
    </location>
</feature>
<evidence type="ECO:0000259" key="2">
    <source>
        <dbReference type="Pfam" id="PF00534"/>
    </source>
</evidence>
<evidence type="ECO:0000256" key="1">
    <source>
        <dbReference type="ARBA" id="ARBA00022679"/>
    </source>
</evidence>
<dbReference type="EMBL" id="QTPM01000103">
    <property type="protein sequence ID" value="RQY78309.1"/>
    <property type="molecule type" value="Genomic_DNA"/>
</dbReference>
<dbReference type="Gene3D" id="3.40.50.2000">
    <property type="entry name" value="Glycogen Phosphorylase B"/>
    <property type="match status" value="2"/>
</dbReference>
<dbReference type="PANTHER" id="PTHR46401:SF2">
    <property type="entry name" value="GLYCOSYLTRANSFERASE WBBK-RELATED"/>
    <property type="match status" value="1"/>
</dbReference>